<evidence type="ECO:0000256" key="1">
    <source>
        <dbReference type="SAM" id="SignalP"/>
    </source>
</evidence>
<feature type="chain" id="PRO_5036260654" evidence="1">
    <location>
        <begin position="24"/>
        <end position="126"/>
    </location>
</feature>
<accession>A0A8D8EX65</accession>
<organism evidence="2">
    <name type="scientific">Culex pipiens</name>
    <name type="common">House mosquito</name>
    <dbReference type="NCBI Taxonomy" id="7175"/>
    <lineage>
        <taxon>Eukaryota</taxon>
        <taxon>Metazoa</taxon>
        <taxon>Ecdysozoa</taxon>
        <taxon>Arthropoda</taxon>
        <taxon>Hexapoda</taxon>
        <taxon>Insecta</taxon>
        <taxon>Pterygota</taxon>
        <taxon>Neoptera</taxon>
        <taxon>Endopterygota</taxon>
        <taxon>Diptera</taxon>
        <taxon>Nematocera</taxon>
        <taxon>Culicoidea</taxon>
        <taxon>Culicidae</taxon>
        <taxon>Culicinae</taxon>
        <taxon>Culicini</taxon>
        <taxon>Culex</taxon>
        <taxon>Culex</taxon>
    </lineage>
</organism>
<dbReference type="EMBL" id="HBUE01017952">
    <property type="protein sequence ID" value="CAG6451242.1"/>
    <property type="molecule type" value="Transcribed_RNA"/>
</dbReference>
<name>A0A8D8EX65_CULPI</name>
<feature type="signal peptide" evidence="1">
    <location>
        <begin position="1"/>
        <end position="23"/>
    </location>
</feature>
<dbReference type="EMBL" id="HBUE01017948">
    <property type="protein sequence ID" value="CAG6451240.1"/>
    <property type="molecule type" value="Transcribed_RNA"/>
</dbReference>
<protein>
    <submittedName>
        <fullName evidence="2">(northern house mosquito) hypothetical protein</fullName>
    </submittedName>
</protein>
<keyword evidence="1" id="KW-0732">Signal</keyword>
<evidence type="ECO:0000313" key="2">
    <source>
        <dbReference type="EMBL" id="CAG6451242.1"/>
    </source>
</evidence>
<reference evidence="2" key="1">
    <citation type="submission" date="2021-05" db="EMBL/GenBank/DDBJ databases">
        <authorList>
            <person name="Alioto T."/>
            <person name="Alioto T."/>
            <person name="Gomez Garrido J."/>
        </authorList>
    </citation>
    <scope>NUCLEOTIDE SEQUENCE</scope>
</reference>
<sequence>MIFFSRFFLTKPMLFWLLSRTGARTLTSMPPFFVYMPTTGVTTFVAAGSAAEEVEMLTVEAGCRTPGWASQLDSALVVIVHCSGLFWHNLDLSEYGLTPFFLKRINILISFVAVPSRWFSAIEKIR</sequence>
<dbReference type="AlphaFoldDB" id="A0A8D8EX65"/>
<proteinExistence type="predicted"/>